<accession>A0A430QEG5</accession>
<evidence type="ECO:0000313" key="2">
    <source>
        <dbReference type="EMBL" id="RTG86112.1"/>
    </source>
</evidence>
<reference evidence="2 3" key="1">
    <citation type="journal article" date="2019" name="PLoS Pathog.">
        <title>Genome sequence of the bovine parasite Schistosoma bovis Tanzania.</title>
        <authorList>
            <person name="Oey H."/>
            <person name="Zakrzewski M."/>
            <person name="Gobert G."/>
            <person name="Gravermann K."/>
            <person name="Stoye J."/>
            <person name="Jones M."/>
            <person name="Mcmanus D."/>
            <person name="Krause L."/>
        </authorList>
    </citation>
    <scope>NUCLEOTIDE SEQUENCE [LARGE SCALE GENOMIC DNA]</scope>
    <source>
        <strain evidence="2 3">TAN1997</strain>
    </source>
</reference>
<evidence type="ECO:0000313" key="3">
    <source>
        <dbReference type="Proteomes" id="UP000290809"/>
    </source>
</evidence>
<keyword evidence="3" id="KW-1185">Reference proteome</keyword>
<name>A0A430QEG5_SCHBO</name>
<gene>
    <name evidence="2" type="ORF">DC041_0001940</name>
</gene>
<proteinExistence type="predicted"/>
<dbReference type="EMBL" id="QMKO01001856">
    <property type="protein sequence ID" value="RTG86112.1"/>
    <property type="molecule type" value="Genomic_DNA"/>
</dbReference>
<evidence type="ECO:0000256" key="1">
    <source>
        <dbReference type="SAM" id="MobiDB-lite"/>
    </source>
</evidence>
<feature type="region of interest" description="Disordered" evidence="1">
    <location>
        <begin position="261"/>
        <end position="292"/>
    </location>
</feature>
<dbReference type="Proteomes" id="UP000290809">
    <property type="component" value="Unassembled WGS sequence"/>
</dbReference>
<sequence>MNKQSLNTITPLLCITIHIENYIELYIHDDYSLPILQYRYEQYYNKPWKQPKKCIKTKLILTYTSLILKNGSWWPYRYENIIQYKTIQKIILFNQHKLQLAIGLYDDNYIEKQFLIITTKNITDIDKLIQLIDTQLLIWKYTFNKQIDYYPYQLYKKKLITNNKLQLIPLKNKALNRKGLIDKNPMISMTNHVIGLNSLRNNSFNQLNEKIIDKSNGILEIDYNNPQSNHHYNEHKSILHTYNNINDHDLYNDKRIIEAIPSTSNNNNNNNHNHNKHRKEHNIKKEKEENKKIKNKLCQTDSYYIENNNIKSWEVDIKHVRYDPIQGNILDDNGSVYLYSAHEID</sequence>
<dbReference type="AlphaFoldDB" id="A0A430QEG5"/>
<protein>
    <submittedName>
        <fullName evidence="2">Uncharacterized protein</fullName>
    </submittedName>
</protein>
<comment type="caution">
    <text evidence="2">The sequence shown here is derived from an EMBL/GenBank/DDBJ whole genome shotgun (WGS) entry which is preliminary data.</text>
</comment>
<feature type="compositionally biased region" description="Basic residues" evidence="1">
    <location>
        <begin position="273"/>
        <end position="282"/>
    </location>
</feature>
<organism evidence="2 3">
    <name type="scientific">Schistosoma bovis</name>
    <name type="common">Blood fluke</name>
    <dbReference type="NCBI Taxonomy" id="6184"/>
    <lineage>
        <taxon>Eukaryota</taxon>
        <taxon>Metazoa</taxon>
        <taxon>Spiralia</taxon>
        <taxon>Lophotrochozoa</taxon>
        <taxon>Platyhelminthes</taxon>
        <taxon>Trematoda</taxon>
        <taxon>Digenea</taxon>
        <taxon>Strigeidida</taxon>
        <taxon>Schistosomatoidea</taxon>
        <taxon>Schistosomatidae</taxon>
        <taxon>Schistosoma</taxon>
    </lineage>
</organism>
<feature type="compositionally biased region" description="Basic and acidic residues" evidence="1">
    <location>
        <begin position="283"/>
        <end position="292"/>
    </location>
</feature>